<accession>A0A3P6TWR6</accession>
<dbReference type="AlphaFoldDB" id="A0A3P6TWR6"/>
<evidence type="ECO:0000313" key="3">
    <source>
        <dbReference type="Proteomes" id="UP000271889"/>
    </source>
</evidence>
<keyword evidence="3" id="KW-1185">Reference proteome</keyword>
<dbReference type="EMBL" id="UYRV01021908">
    <property type="protein sequence ID" value="VDK70484.1"/>
    <property type="molecule type" value="Genomic_DNA"/>
</dbReference>
<gene>
    <name evidence="2" type="ORF">CGOC_LOCUS6625</name>
</gene>
<keyword evidence="1" id="KW-0812">Transmembrane</keyword>
<dbReference type="Proteomes" id="UP000271889">
    <property type="component" value="Unassembled WGS sequence"/>
</dbReference>
<name>A0A3P6TWR6_CYLGO</name>
<protein>
    <submittedName>
        <fullName evidence="2">Uncharacterized protein</fullName>
    </submittedName>
</protein>
<dbReference type="OrthoDB" id="5876889at2759"/>
<evidence type="ECO:0000256" key="1">
    <source>
        <dbReference type="SAM" id="Phobius"/>
    </source>
</evidence>
<proteinExistence type="predicted"/>
<evidence type="ECO:0000313" key="2">
    <source>
        <dbReference type="EMBL" id="VDK70484.1"/>
    </source>
</evidence>
<keyword evidence="1" id="KW-0472">Membrane</keyword>
<organism evidence="2 3">
    <name type="scientific">Cylicostephanus goldi</name>
    <name type="common">Nematode worm</name>
    <dbReference type="NCBI Taxonomy" id="71465"/>
    <lineage>
        <taxon>Eukaryota</taxon>
        <taxon>Metazoa</taxon>
        <taxon>Ecdysozoa</taxon>
        <taxon>Nematoda</taxon>
        <taxon>Chromadorea</taxon>
        <taxon>Rhabditida</taxon>
        <taxon>Rhabditina</taxon>
        <taxon>Rhabditomorpha</taxon>
        <taxon>Strongyloidea</taxon>
        <taxon>Strongylidae</taxon>
        <taxon>Cylicostephanus</taxon>
    </lineage>
</organism>
<keyword evidence="1" id="KW-1133">Transmembrane helix</keyword>
<sequence>MIMIADADVSGLIALVIGVCGLILLIISTTAVMGRFYRRRMATQLSRADLRATHYPESAVPTMQTVGERRFYVVPESQISVIEAPPSYDDALKHPAVSETMKNKFFLQLSMLKVPTSRAPAYMNRGYISSTTSEVTVCWY</sequence>
<feature type="transmembrane region" description="Helical" evidence="1">
    <location>
        <begin position="12"/>
        <end position="37"/>
    </location>
</feature>
<reference evidence="2 3" key="1">
    <citation type="submission" date="2018-11" db="EMBL/GenBank/DDBJ databases">
        <authorList>
            <consortium name="Pathogen Informatics"/>
        </authorList>
    </citation>
    <scope>NUCLEOTIDE SEQUENCE [LARGE SCALE GENOMIC DNA]</scope>
</reference>